<dbReference type="RefSeq" id="XP_031919743.1">
    <property type="nucleotide sequence ID" value="XM_032058312.1"/>
</dbReference>
<evidence type="ECO:0000313" key="1">
    <source>
        <dbReference type="EMBL" id="KAE8143680.1"/>
    </source>
</evidence>
<sequence length="182" mass="19865">MPGIVTAVLHAQDKTPLYPLGGLIASGMGNKQSLPTTNGSPSHLPVDNDYALFPLSAKDNIMFKPGTFDPEILEHSERLNAPYPLSEVSQFAALWLPIWKQKWAAHVLAPVMFALVEDDPFFVATEQEIETCVRAFKNSARVDGSLIPGAPHCVELSHWSQGWYARCFGFAMECAAGFASST</sequence>
<keyword evidence="2" id="KW-1185">Reference proteome</keyword>
<name>A0A5N6TBM8_ASPPS</name>
<accession>A0A5N6TBM8</accession>
<dbReference type="EMBL" id="ML743551">
    <property type="protein sequence ID" value="KAE8143680.1"/>
    <property type="molecule type" value="Genomic_DNA"/>
</dbReference>
<evidence type="ECO:0008006" key="3">
    <source>
        <dbReference type="Google" id="ProtNLM"/>
    </source>
</evidence>
<proteinExistence type="predicted"/>
<organism evidence="1 2">
    <name type="scientific">Aspergillus pseudotamarii</name>
    <dbReference type="NCBI Taxonomy" id="132259"/>
    <lineage>
        <taxon>Eukaryota</taxon>
        <taxon>Fungi</taxon>
        <taxon>Dikarya</taxon>
        <taxon>Ascomycota</taxon>
        <taxon>Pezizomycotina</taxon>
        <taxon>Eurotiomycetes</taxon>
        <taxon>Eurotiomycetidae</taxon>
        <taxon>Eurotiales</taxon>
        <taxon>Aspergillaceae</taxon>
        <taxon>Aspergillus</taxon>
        <taxon>Aspergillus subgen. Circumdati</taxon>
    </lineage>
</organism>
<dbReference type="OrthoDB" id="5371334at2759"/>
<reference evidence="1 2" key="1">
    <citation type="submission" date="2019-04" db="EMBL/GenBank/DDBJ databases">
        <title>Friends and foes A comparative genomics study of 23 Aspergillus species from section Flavi.</title>
        <authorList>
            <consortium name="DOE Joint Genome Institute"/>
            <person name="Kjaerbolling I."/>
            <person name="Vesth T."/>
            <person name="Frisvad J.C."/>
            <person name="Nybo J.L."/>
            <person name="Theobald S."/>
            <person name="Kildgaard S."/>
            <person name="Isbrandt T."/>
            <person name="Kuo A."/>
            <person name="Sato A."/>
            <person name="Lyhne E.K."/>
            <person name="Kogle M.E."/>
            <person name="Wiebenga A."/>
            <person name="Kun R.S."/>
            <person name="Lubbers R.J."/>
            <person name="Makela M.R."/>
            <person name="Barry K."/>
            <person name="Chovatia M."/>
            <person name="Clum A."/>
            <person name="Daum C."/>
            <person name="Haridas S."/>
            <person name="He G."/>
            <person name="LaButti K."/>
            <person name="Lipzen A."/>
            <person name="Mondo S."/>
            <person name="Riley R."/>
            <person name="Salamov A."/>
            <person name="Simmons B.A."/>
            <person name="Magnuson J.K."/>
            <person name="Henrissat B."/>
            <person name="Mortensen U.H."/>
            <person name="Larsen T.O."/>
            <person name="Devries R.P."/>
            <person name="Grigoriev I.V."/>
            <person name="Machida M."/>
            <person name="Baker S.E."/>
            <person name="Andersen M.R."/>
        </authorList>
    </citation>
    <scope>NUCLEOTIDE SEQUENCE [LARGE SCALE GENOMIC DNA]</scope>
    <source>
        <strain evidence="1 2">CBS 117625</strain>
    </source>
</reference>
<dbReference type="Proteomes" id="UP000325672">
    <property type="component" value="Unassembled WGS sequence"/>
</dbReference>
<dbReference type="AlphaFoldDB" id="A0A5N6TBM8"/>
<evidence type="ECO:0000313" key="2">
    <source>
        <dbReference type="Proteomes" id="UP000325672"/>
    </source>
</evidence>
<dbReference type="GeneID" id="43642522"/>
<gene>
    <name evidence="1" type="ORF">BDV38DRAFT_276766</name>
</gene>
<protein>
    <recommendedName>
        <fullName evidence="3">Alpha/Beta hydrolase protein</fullName>
    </recommendedName>
</protein>